<evidence type="ECO:0000313" key="2">
    <source>
        <dbReference type="Proteomes" id="UP000284434"/>
    </source>
</evidence>
<proteinExistence type="predicted"/>
<dbReference type="PROSITE" id="PS51257">
    <property type="entry name" value="PROKAR_LIPOPROTEIN"/>
    <property type="match status" value="1"/>
</dbReference>
<reference evidence="1 2" key="1">
    <citation type="submission" date="2018-08" db="EMBL/GenBank/DDBJ databases">
        <title>A genome reference for cultivated species of the human gut microbiota.</title>
        <authorList>
            <person name="Zou Y."/>
            <person name="Xue W."/>
            <person name="Luo G."/>
        </authorList>
    </citation>
    <scope>NUCLEOTIDE SEQUENCE [LARGE SCALE GENOMIC DNA]</scope>
    <source>
        <strain evidence="1 2">OF03-11</strain>
    </source>
</reference>
<organism evidence="1 2">
    <name type="scientific">Odoribacter splanchnicus</name>
    <dbReference type="NCBI Taxonomy" id="28118"/>
    <lineage>
        <taxon>Bacteria</taxon>
        <taxon>Pseudomonadati</taxon>
        <taxon>Bacteroidota</taxon>
        <taxon>Bacteroidia</taxon>
        <taxon>Bacteroidales</taxon>
        <taxon>Odoribacteraceae</taxon>
        <taxon>Odoribacter</taxon>
    </lineage>
</organism>
<comment type="caution">
    <text evidence="1">The sequence shown here is derived from an EMBL/GenBank/DDBJ whole genome shotgun (WGS) entry which is preliminary data.</text>
</comment>
<sequence length="412" mass="48362">MKSIFRKSLEVCAIVLLAVGIFSCTPNRDPLSAIKFGQDSISHVRKIIDEIDDSWALQKYAKYIYDNYDNQITSKVSIVLRSDSSYLGSETSLWSIYGKGSQSFALLKSMWEISNKTKKYHYPGPLPSSTVDSLWDLYHKWYGTPDHSWEEADTIYISRGIVVHGYRDPRFLNNRNISQELITISDKSFCCLGYDIIKQYANSNIDTMIIDRTNIKRMAIWNTENYQVNFSNPFKYRYIHDTTDLYYEYAEINYQMHNYEEVREHMEDSIRKTYQINDLIYLNLHGFGVAPDPKYHWTDYGWFAYTTIGRPANLDQRIITSVRYEIIMKDDYDEILYRSTPQTLDIVKDAREGANTQPMRSGMTFYHSYVSFLVYDSKLLQVRNYAKQNNVKYSLRPLAVVFSDGKVLRRND</sequence>
<dbReference type="EMBL" id="QSCO01000052">
    <property type="protein sequence ID" value="RGY02118.1"/>
    <property type="molecule type" value="Genomic_DNA"/>
</dbReference>
<dbReference type="Proteomes" id="UP000284434">
    <property type="component" value="Unassembled WGS sequence"/>
</dbReference>
<evidence type="ECO:0000313" key="1">
    <source>
        <dbReference type="EMBL" id="RGY02118.1"/>
    </source>
</evidence>
<gene>
    <name evidence="1" type="ORF">DXA53_19885</name>
</gene>
<protein>
    <submittedName>
        <fullName evidence="1">Uncharacterized protein</fullName>
    </submittedName>
</protein>
<dbReference type="RefSeq" id="WP_118104976.1">
    <property type="nucleotide sequence ID" value="NZ_QRPC01000015.1"/>
</dbReference>
<dbReference type="AlphaFoldDB" id="A0A413I415"/>
<name>A0A413I415_9BACT</name>
<accession>A0A413I415</accession>